<dbReference type="AlphaFoldDB" id="A0A9X2AAC7"/>
<organism evidence="1 2">
    <name type="scientific">Christiangramia lutea</name>
    <dbReference type="NCBI Taxonomy" id="1607951"/>
    <lineage>
        <taxon>Bacteria</taxon>
        <taxon>Pseudomonadati</taxon>
        <taxon>Bacteroidota</taxon>
        <taxon>Flavobacteriia</taxon>
        <taxon>Flavobacteriales</taxon>
        <taxon>Flavobacteriaceae</taxon>
        <taxon>Christiangramia</taxon>
    </lineage>
</organism>
<protein>
    <submittedName>
        <fullName evidence="1">DUF4276 family protein</fullName>
    </submittedName>
</protein>
<keyword evidence="2" id="KW-1185">Reference proteome</keyword>
<accession>A0A9X2AAC7</accession>
<evidence type="ECO:0000313" key="2">
    <source>
        <dbReference type="Proteomes" id="UP001139226"/>
    </source>
</evidence>
<evidence type="ECO:0000313" key="1">
    <source>
        <dbReference type="EMBL" id="MCH4824589.1"/>
    </source>
</evidence>
<dbReference type="Proteomes" id="UP001139226">
    <property type="component" value="Unassembled WGS sequence"/>
</dbReference>
<name>A0A9X2AAC7_9FLAO</name>
<sequence length="237" mass="27089">MDIKKVAFFVEGYTEQEFLKNLLVEIFGKKNIGVEIKNARGGSKTAIKYTLIESAEVNENTQYFVLIYNCGGDSAIKSYILDQRSSLIKSGYVKVIGFRDVFPDFTRQEIPKLVRGLNYKIPQKDLPISFVLSVMEIEGWFLAEENHYSEIDDSLNPDLVNNNFGFDPSSDNTENIDEPANKLKDIYNHVGKTYKKEKPIIDRTVNALDYGNLYLNVNNRIPSFKSLMDEIELIFVA</sequence>
<gene>
    <name evidence="1" type="ORF">ML462_15555</name>
</gene>
<dbReference type="EMBL" id="JAKVTV010000007">
    <property type="protein sequence ID" value="MCH4824589.1"/>
    <property type="molecule type" value="Genomic_DNA"/>
</dbReference>
<dbReference type="RefSeq" id="WP_240714756.1">
    <property type="nucleotide sequence ID" value="NZ_JAKVTV010000007.1"/>
</dbReference>
<dbReference type="SUPFAM" id="SSF160945">
    <property type="entry name" value="PH0156-like"/>
    <property type="match status" value="1"/>
</dbReference>
<reference evidence="1" key="1">
    <citation type="submission" date="2022-03" db="EMBL/GenBank/DDBJ databases">
        <title>Gramella crocea sp. nov., isolated from activated sludge of a seafood processing plant.</title>
        <authorList>
            <person name="Zhang X."/>
        </authorList>
    </citation>
    <scope>NUCLEOTIDE SEQUENCE</scope>
    <source>
        <strain evidence="1">YJ019</strain>
    </source>
</reference>
<comment type="caution">
    <text evidence="1">The sequence shown here is derived from an EMBL/GenBank/DDBJ whole genome shotgun (WGS) entry which is preliminary data.</text>
</comment>
<proteinExistence type="predicted"/>